<reference evidence="1 2" key="1">
    <citation type="journal article" date="2016" name="Sci. Rep.">
        <title>Complete genome sequence and transcriptomic analysis of a novel marine strain Bacillus weihaiensis reveals the mechanism of brown algae degradation.</title>
        <authorList>
            <person name="Zhu Y."/>
            <person name="Chen P."/>
            <person name="Bao Y."/>
            <person name="Men Y."/>
            <person name="Zeng Y."/>
            <person name="Yang J."/>
            <person name="Sun J."/>
            <person name="Sun Y."/>
        </authorList>
    </citation>
    <scope>NUCLEOTIDE SEQUENCE [LARGE SCALE GENOMIC DNA]</scope>
    <source>
        <strain evidence="1 2">Alg07</strain>
    </source>
</reference>
<dbReference type="OrthoDB" id="2943553at2"/>
<proteinExistence type="predicted"/>
<dbReference type="KEGG" id="bwh:A9C19_18315"/>
<name>A0A1L3MW12_9BACI</name>
<gene>
    <name evidence="1" type="ORF">A9C19_18315</name>
</gene>
<dbReference type="Proteomes" id="UP000181936">
    <property type="component" value="Chromosome"/>
</dbReference>
<organism evidence="1 2">
    <name type="scientific">Bacillus weihaiensis</name>
    <dbReference type="NCBI Taxonomy" id="1547283"/>
    <lineage>
        <taxon>Bacteria</taxon>
        <taxon>Bacillati</taxon>
        <taxon>Bacillota</taxon>
        <taxon>Bacilli</taxon>
        <taxon>Bacillales</taxon>
        <taxon>Bacillaceae</taxon>
        <taxon>Bacillus</taxon>
    </lineage>
</organism>
<sequence>MGAYKSICYKVEDAFVKLLTKKHNSEEVTQKVIAYRNEKESGKALRNKVDTLKRGKERIG</sequence>
<dbReference type="RefSeq" id="WP_072581324.1">
    <property type="nucleotide sequence ID" value="NZ_CP016020.1"/>
</dbReference>
<accession>A0A1L3MW12</accession>
<evidence type="ECO:0000313" key="2">
    <source>
        <dbReference type="Proteomes" id="UP000181936"/>
    </source>
</evidence>
<keyword evidence="2" id="KW-1185">Reference proteome</keyword>
<evidence type="ECO:0000313" key="1">
    <source>
        <dbReference type="EMBL" id="APH06523.1"/>
    </source>
</evidence>
<protein>
    <submittedName>
        <fullName evidence="1">Uncharacterized protein</fullName>
    </submittedName>
</protein>
<dbReference type="EMBL" id="CP016020">
    <property type="protein sequence ID" value="APH06523.1"/>
    <property type="molecule type" value="Genomic_DNA"/>
</dbReference>
<dbReference type="AlphaFoldDB" id="A0A1L3MW12"/>